<dbReference type="InterPro" id="IPR001296">
    <property type="entry name" value="Glyco_trans_1"/>
</dbReference>
<evidence type="ECO:0000259" key="2">
    <source>
        <dbReference type="Pfam" id="PF13439"/>
    </source>
</evidence>
<evidence type="ECO:0000313" key="3">
    <source>
        <dbReference type="EMBL" id="OGG59114.1"/>
    </source>
</evidence>
<reference evidence="3 4" key="1">
    <citation type="journal article" date="2016" name="Nat. Commun.">
        <title>Thousands of microbial genomes shed light on interconnected biogeochemical processes in an aquifer system.</title>
        <authorList>
            <person name="Anantharaman K."/>
            <person name="Brown C.T."/>
            <person name="Hug L.A."/>
            <person name="Sharon I."/>
            <person name="Castelle C.J."/>
            <person name="Probst A.J."/>
            <person name="Thomas B.C."/>
            <person name="Singh A."/>
            <person name="Wilkins M.J."/>
            <person name="Karaoz U."/>
            <person name="Brodie E.L."/>
            <person name="Williams K.H."/>
            <person name="Hubbard S.S."/>
            <person name="Banfield J.F."/>
        </authorList>
    </citation>
    <scope>NUCLEOTIDE SEQUENCE [LARGE SCALE GENOMIC DNA]</scope>
</reference>
<dbReference type="AlphaFoldDB" id="A0A1F6DCG2"/>
<name>A0A1F6DCG2_9BACT</name>
<evidence type="ECO:0000259" key="1">
    <source>
        <dbReference type="Pfam" id="PF00534"/>
    </source>
</evidence>
<evidence type="ECO:0008006" key="5">
    <source>
        <dbReference type="Google" id="ProtNLM"/>
    </source>
</evidence>
<proteinExistence type="predicted"/>
<dbReference type="Gene3D" id="3.40.50.2000">
    <property type="entry name" value="Glycogen Phosphorylase B"/>
    <property type="match status" value="2"/>
</dbReference>
<organism evidence="3 4">
    <name type="scientific">Candidatus Kaiserbacteria bacterium RIFCSPHIGHO2_02_FULL_50_50</name>
    <dbReference type="NCBI Taxonomy" id="1798492"/>
    <lineage>
        <taxon>Bacteria</taxon>
        <taxon>Candidatus Kaiseribacteriota</taxon>
    </lineage>
</organism>
<dbReference type="EMBL" id="MFLF01000020">
    <property type="protein sequence ID" value="OGG59114.1"/>
    <property type="molecule type" value="Genomic_DNA"/>
</dbReference>
<comment type="caution">
    <text evidence="3">The sequence shown here is derived from an EMBL/GenBank/DDBJ whole genome shotgun (WGS) entry which is preliminary data.</text>
</comment>
<feature type="domain" description="Glycosyl transferase family 1" evidence="1">
    <location>
        <begin position="208"/>
        <end position="361"/>
    </location>
</feature>
<dbReference type="Pfam" id="PF13439">
    <property type="entry name" value="Glyco_transf_4"/>
    <property type="match status" value="1"/>
</dbReference>
<sequence>MMKSRAETKILYLITKSNWGGAQRYVYDLATGAARAGFPTLVALGGDGELSVQLRSAKIPVHTLRALTRDVGFLQEWRAFREIIALLKKEKPDVLHINSSKAGGMGALAGRLCRVPRILFTAHGWAFNENRPLWQRLVLKFLHWLTVMLAHETIAVSEITKRQLNWPLAARKMTVIHNGIMPQELLAPHDARTQLAIAHHELSPYLHDPWSVSIGELHPTKQHDVMIRAMRDIVEVQPRARHLIMGEGEERERLAGLIQKYNLTQHVFLLGNVPGASKYLTAFSFMVLPSRSEALGYVLLEACAAGIPAIASSVGGVPEIIRHREEGLLVSSGDVHGLADAYLLLLTNEKLRSAFAHKAHERIAHFSIDAMYKKTFALYL</sequence>
<dbReference type="SUPFAM" id="SSF53756">
    <property type="entry name" value="UDP-Glycosyltransferase/glycogen phosphorylase"/>
    <property type="match status" value="1"/>
</dbReference>
<dbReference type="PANTHER" id="PTHR12526:SF630">
    <property type="entry name" value="GLYCOSYLTRANSFERASE"/>
    <property type="match status" value="1"/>
</dbReference>
<gene>
    <name evidence="3" type="ORF">A3C89_01765</name>
</gene>
<feature type="domain" description="Glycosyltransferase subfamily 4-like N-terminal" evidence="2">
    <location>
        <begin position="19"/>
        <end position="181"/>
    </location>
</feature>
<accession>A0A1F6DCG2</accession>
<dbReference type="Pfam" id="PF00534">
    <property type="entry name" value="Glycos_transf_1"/>
    <property type="match status" value="1"/>
</dbReference>
<dbReference type="Proteomes" id="UP000178794">
    <property type="component" value="Unassembled WGS sequence"/>
</dbReference>
<dbReference type="InterPro" id="IPR028098">
    <property type="entry name" value="Glyco_trans_4-like_N"/>
</dbReference>
<dbReference type="STRING" id="1798492.A3C89_01765"/>
<dbReference type="PANTHER" id="PTHR12526">
    <property type="entry name" value="GLYCOSYLTRANSFERASE"/>
    <property type="match status" value="1"/>
</dbReference>
<dbReference type="GO" id="GO:0016757">
    <property type="term" value="F:glycosyltransferase activity"/>
    <property type="evidence" value="ECO:0007669"/>
    <property type="project" value="InterPro"/>
</dbReference>
<evidence type="ECO:0000313" key="4">
    <source>
        <dbReference type="Proteomes" id="UP000178794"/>
    </source>
</evidence>
<protein>
    <recommendedName>
        <fullName evidence="5">Second mannosyl transferase</fullName>
    </recommendedName>
</protein>